<gene>
    <name evidence="3" type="ORF">J4Q44_G00333450</name>
</gene>
<feature type="region of interest" description="Disordered" evidence="1">
    <location>
        <begin position="331"/>
        <end position="356"/>
    </location>
</feature>
<proteinExistence type="predicted"/>
<feature type="compositionally biased region" description="Basic and acidic residues" evidence="1">
    <location>
        <begin position="783"/>
        <end position="794"/>
    </location>
</feature>
<dbReference type="Gene3D" id="1.20.890.10">
    <property type="entry name" value="cAMP-dependent protein kinase regulatory subunit, dimerization-anchoring domain"/>
    <property type="match status" value="1"/>
</dbReference>
<organism evidence="3 4">
    <name type="scientific">Coregonus suidteri</name>
    <dbReference type="NCBI Taxonomy" id="861788"/>
    <lineage>
        <taxon>Eukaryota</taxon>
        <taxon>Metazoa</taxon>
        <taxon>Chordata</taxon>
        <taxon>Craniata</taxon>
        <taxon>Vertebrata</taxon>
        <taxon>Euteleostomi</taxon>
        <taxon>Actinopterygii</taxon>
        <taxon>Neopterygii</taxon>
        <taxon>Teleostei</taxon>
        <taxon>Protacanthopterygii</taxon>
        <taxon>Salmoniformes</taxon>
        <taxon>Salmonidae</taxon>
        <taxon>Coregoninae</taxon>
        <taxon>Coregonus</taxon>
    </lineage>
</organism>
<feature type="compositionally biased region" description="Polar residues" evidence="1">
    <location>
        <begin position="763"/>
        <end position="779"/>
    </location>
</feature>
<name>A0AAN8KQI2_9TELE</name>
<accession>A0AAN8KQI2</accession>
<dbReference type="Pfam" id="PF00612">
    <property type="entry name" value="IQ"/>
    <property type="match status" value="1"/>
</dbReference>
<dbReference type="SUPFAM" id="SSF47391">
    <property type="entry name" value="Dimerization-anchoring domain of cAMP-dependent PK regulatory subunit"/>
    <property type="match status" value="1"/>
</dbReference>
<feature type="compositionally biased region" description="Acidic residues" evidence="1">
    <location>
        <begin position="294"/>
        <end position="304"/>
    </location>
</feature>
<sequence>MSVPFSNTHLRVPRGFGNLLEGLAREVLRDQPKDIPTFAALYFTALLKEREESGLDPAEWCARLEDRFYNNHAFKNSPNQVNTSPADATLKISEKKDELTESQTEDETGNFEPVGIPSPTNSNLDVCEDVQGTESQGKYEMDNITDKDVISMQMDPSSELSDNRLTDMDADTEEQSETEEVKDETSDVSNKGNMTGEEMNERAAKEVCKSELEPSEDISLGGLSNVDVCAEELRKTEEGEEQTSQEISTGDDAILGSSNEENHSSEFELTQEVSFTGLTNVDVCAEELRGTKESEEEGTAEDGLSEGFKDQDLADAQESSISLMVEISGPLSPHYHQTESPEPILQETTDNSGGVSEEEGIENLIVSTTYTGETHEVAPSIDDASRILSDDESVLGDDEEQKEESLVQISTEEVPKTLEVKMYEQQPEEEGSVEASQTEAERPDVVSEDAEEETGLVGHDTQDLVEPNTDIEGEAEAVTAEAEAQIKAMEQDAADIEMEQDYKSDSSDSSDEDEEKLSKVNVSTPNQQASEIEQKPEDETDYENKDINKKEMGEDISQQDSTKIENKQENDAPHIKHDNTEMGEKYISNTYQQDPSAIQGEAGQENEVRPVELQQEDAGKETGDTAEQQEETDALEYRETELKGLGKEHTVTPFQDTEQADDNPEHIPEGDIKDSVDKTYDKAKGILGQFIRRLSSLRLLIMDCHIEECSQPQEEEDIMDIPLDDPEANKAAAKIQAGFRGHMTRKKIKPADKPEGDGDEEVSSSGEALNGNQGDTESGGSEGVERDDTSVPEQ</sequence>
<feature type="compositionally biased region" description="Basic and acidic residues" evidence="1">
    <location>
        <begin position="635"/>
        <end position="650"/>
    </location>
</feature>
<feature type="region of interest" description="Disordered" evidence="1">
    <location>
        <begin position="370"/>
        <end position="676"/>
    </location>
</feature>
<feature type="region of interest" description="Disordered" evidence="1">
    <location>
        <begin position="94"/>
        <end position="123"/>
    </location>
</feature>
<evidence type="ECO:0000256" key="1">
    <source>
        <dbReference type="SAM" id="MobiDB-lite"/>
    </source>
</evidence>
<dbReference type="SMART" id="SM00394">
    <property type="entry name" value="RIIa"/>
    <property type="match status" value="1"/>
</dbReference>
<dbReference type="CDD" id="cd12100">
    <property type="entry name" value="DD_CABYR_SP17"/>
    <property type="match status" value="1"/>
</dbReference>
<dbReference type="InterPro" id="IPR047579">
    <property type="entry name" value="DD_CABYR_SP17"/>
</dbReference>
<feature type="compositionally biased region" description="Basic and acidic residues" evidence="1">
    <location>
        <begin position="663"/>
        <end position="676"/>
    </location>
</feature>
<dbReference type="PANTHER" id="PTHR10699:SF11">
    <property type="entry name" value="IGLOO, ISOFORM A"/>
    <property type="match status" value="1"/>
</dbReference>
<dbReference type="PROSITE" id="PS50096">
    <property type="entry name" value="IQ"/>
    <property type="match status" value="1"/>
</dbReference>
<feature type="compositionally biased region" description="Acidic residues" evidence="1">
    <location>
        <begin position="390"/>
        <end position="402"/>
    </location>
</feature>
<feature type="compositionally biased region" description="Basic and acidic residues" evidence="1">
    <location>
        <begin position="199"/>
        <end position="212"/>
    </location>
</feature>
<feature type="compositionally biased region" description="Acidic residues" evidence="1">
    <location>
        <begin position="168"/>
        <end position="182"/>
    </location>
</feature>
<dbReference type="Proteomes" id="UP001356427">
    <property type="component" value="Unassembled WGS sequence"/>
</dbReference>
<dbReference type="CDD" id="cd23767">
    <property type="entry name" value="IQCD"/>
    <property type="match status" value="1"/>
</dbReference>
<feature type="compositionally biased region" description="Basic and acidic residues" evidence="1">
    <location>
        <begin position="413"/>
        <end position="422"/>
    </location>
</feature>
<feature type="compositionally biased region" description="Basic and acidic residues" evidence="1">
    <location>
        <begin position="562"/>
        <end position="584"/>
    </location>
</feature>
<comment type="caution">
    <text evidence="3">The sequence shown here is derived from an EMBL/GenBank/DDBJ whole genome shotgun (WGS) entry which is preliminary data.</text>
</comment>
<dbReference type="GO" id="GO:0005516">
    <property type="term" value="F:calmodulin binding"/>
    <property type="evidence" value="ECO:0007669"/>
    <property type="project" value="TreeGrafter"/>
</dbReference>
<dbReference type="InterPro" id="IPR003117">
    <property type="entry name" value="cAMP_dep_PK_reg_su_I/II_a/b"/>
</dbReference>
<dbReference type="InterPro" id="IPR000048">
    <property type="entry name" value="IQ_motif_EF-hand-BS"/>
</dbReference>
<dbReference type="AlphaFoldDB" id="A0AAN8KQI2"/>
<protein>
    <recommendedName>
        <fullName evidence="2">RIIa domain-containing protein</fullName>
    </recommendedName>
</protein>
<feature type="compositionally biased region" description="Polar residues" evidence="1">
    <location>
        <begin position="587"/>
        <end position="596"/>
    </location>
</feature>
<feature type="domain" description="RIIa" evidence="2">
    <location>
        <begin position="14"/>
        <end position="51"/>
    </location>
</feature>
<keyword evidence="4" id="KW-1185">Reference proteome</keyword>
<feature type="compositionally biased region" description="Polar residues" evidence="1">
    <location>
        <begin position="520"/>
        <end position="531"/>
    </location>
</feature>
<dbReference type="PANTHER" id="PTHR10699">
    <property type="entry name" value="NEUROMODULIN"/>
    <property type="match status" value="1"/>
</dbReference>
<feature type="region of interest" description="Disordered" evidence="1">
    <location>
        <begin position="736"/>
        <end position="794"/>
    </location>
</feature>
<evidence type="ECO:0000313" key="4">
    <source>
        <dbReference type="Proteomes" id="UP001356427"/>
    </source>
</evidence>
<dbReference type="EMBL" id="JAGTTL010000033">
    <property type="protein sequence ID" value="KAK6295632.1"/>
    <property type="molecule type" value="Genomic_DNA"/>
</dbReference>
<evidence type="ECO:0000313" key="3">
    <source>
        <dbReference type="EMBL" id="KAK6295632.1"/>
    </source>
</evidence>
<evidence type="ECO:0000259" key="2">
    <source>
        <dbReference type="SMART" id="SM00394"/>
    </source>
</evidence>
<dbReference type="SMART" id="SM00015">
    <property type="entry name" value="IQ"/>
    <property type="match status" value="1"/>
</dbReference>
<reference evidence="3 4" key="1">
    <citation type="submission" date="2021-04" db="EMBL/GenBank/DDBJ databases">
        <authorList>
            <person name="De Guttry C."/>
            <person name="Zahm M."/>
            <person name="Klopp C."/>
            <person name="Cabau C."/>
            <person name="Louis A."/>
            <person name="Berthelot C."/>
            <person name="Parey E."/>
            <person name="Roest Crollius H."/>
            <person name="Montfort J."/>
            <person name="Robinson-Rechavi M."/>
            <person name="Bucao C."/>
            <person name="Bouchez O."/>
            <person name="Gislard M."/>
            <person name="Lluch J."/>
            <person name="Milhes M."/>
            <person name="Lampietro C."/>
            <person name="Lopez Roques C."/>
            <person name="Donnadieu C."/>
            <person name="Braasch I."/>
            <person name="Desvignes T."/>
            <person name="Postlethwait J."/>
            <person name="Bobe J."/>
            <person name="Wedekind C."/>
            <person name="Guiguen Y."/>
        </authorList>
    </citation>
    <scope>NUCLEOTIDE SEQUENCE [LARGE SCALE GENOMIC DNA]</scope>
    <source>
        <strain evidence="3">Cs_M1</strain>
        <tissue evidence="3">Blood</tissue>
    </source>
</reference>
<feature type="compositionally biased region" description="Basic and acidic residues" evidence="1">
    <location>
        <begin position="532"/>
        <end position="553"/>
    </location>
</feature>
<dbReference type="Pfam" id="PF02197">
    <property type="entry name" value="RIIa"/>
    <property type="match status" value="1"/>
</dbReference>
<feature type="region of interest" description="Disordered" evidence="1">
    <location>
        <begin position="155"/>
        <end position="317"/>
    </location>
</feature>